<reference evidence="1" key="1">
    <citation type="journal article" date="2014" name="Front. Microbiol.">
        <title>High frequency of phylogenetically diverse reductive dehalogenase-homologous genes in deep subseafloor sedimentary metagenomes.</title>
        <authorList>
            <person name="Kawai M."/>
            <person name="Futagami T."/>
            <person name="Toyoda A."/>
            <person name="Takaki Y."/>
            <person name="Nishi S."/>
            <person name="Hori S."/>
            <person name="Arai W."/>
            <person name="Tsubouchi T."/>
            <person name="Morono Y."/>
            <person name="Uchiyama I."/>
            <person name="Ito T."/>
            <person name="Fujiyama A."/>
            <person name="Inagaki F."/>
            <person name="Takami H."/>
        </authorList>
    </citation>
    <scope>NUCLEOTIDE SEQUENCE</scope>
    <source>
        <strain evidence="1">Expedition CK06-06</strain>
    </source>
</reference>
<evidence type="ECO:0000313" key="1">
    <source>
        <dbReference type="EMBL" id="GAH32075.1"/>
    </source>
</evidence>
<name>X1FHT3_9ZZZZ</name>
<sequence>ITSVGKLDLVTDLLSENPSFNLLHLSEGAKYQVSPLAKLPEETLTVEVNNGSRMAVEVNNGSRTIVNGTPPAGGFVQMADYKIYQGKWTIGREDVNFADGAEIFREIEGEVTGTDSFGKDSVSLKTSETKDFNSWVLMERRNQQWGIKPNTYKAGGQIEANIKAVGQIEANVSGLEKKESDIKYSDIKYLRTADQLLVIGSYGDTYGILPQGLEKEGGVSV</sequence>
<proteinExistence type="predicted"/>
<dbReference type="AlphaFoldDB" id="X1FHT3"/>
<protein>
    <submittedName>
        <fullName evidence="1">Uncharacterized protein</fullName>
    </submittedName>
</protein>
<dbReference type="EMBL" id="BARU01012964">
    <property type="protein sequence ID" value="GAH32075.1"/>
    <property type="molecule type" value="Genomic_DNA"/>
</dbReference>
<gene>
    <name evidence="1" type="ORF">S03H2_23651</name>
</gene>
<feature type="non-terminal residue" evidence="1">
    <location>
        <position position="1"/>
    </location>
</feature>
<comment type="caution">
    <text evidence="1">The sequence shown here is derived from an EMBL/GenBank/DDBJ whole genome shotgun (WGS) entry which is preliminary data.</text>
</comment>
<feature type="non-terminal residue" evidence="1">
    <location>
        <position position="221"/>
    </location>
</feature>
<organism evidence="1">
    <name type="scientific">marine sediment metagenome</name>
    <dbReference type="NCBI Taxonomy" id="412755"/>
    <lineage>
        <taxon>unclassified sequences</taxon>
        <taxon>metagenomes</taxon>
        <taxon>ecological metagenomes</taxon>
    </lineage>
</organism>
<accession>X1FHT3</accession>